<evidence type="ECO:0000313" key="18">
    <source>
        <dbReference type="Proteomes" id="UP001157114"/>
    </source>
</evidence>
<evidence type="ECO:0000256" key="1">
    <source>
        <dbReference type="ARBA" id="ARBA00000085"/>
    </source>
</evidence>
<dbReference type="CDD" id="cd06225">
    <property type="entry name" value="HAMP"/>
    <property type="match status" value="1"/>
</dbReference>
<dbReference type="InterPro" id="IPR050640">
    <property type="entry name" value="Bact_2-comp_sensor_kinase"/>
</dbReference>
<keyword evidence="8" id="KW-0547">Nucleotide-binding</keyword>
<evidence type="ECO:0000256" key="6">
    <source>
        <dbReference type="ARBA" id="ARBA00022679"/>
    </source>
</evidence>
<dbReference type="PROSITE" id="PS50885">
    <property type="entry name" value="HAMP"/>
    <property type="match status" value="1"/>
</dbReference>
<dbReference type="GO" id="GO:0016301">
    <property type="term" value="F:kinase activity"/>
    <property type="evidence" value="ECO:0007669"/>
    <property type="project" value="UniProtKB-KW"/>
</dbReference>
<dbReference type="Pfam" id="PF00672">
    <property type="entry name" value="HAMP"/>
    <property type="match status" value="1"/>
</dbReference>
<dbReference type="InterPro" id="IPR010559">
    <property type="entry name" value="Sig_transdc_His_kin_internal"/>
</dbReference>
<evidence type="ECO:0000259" key="16">
    <source>
        <dbReference type="PROSITE" id="PS50885"/>
    </source>
</evidence>
<dbReference type="InterPro" id="IPR036890">
    <property type="entry name" value="HATPase_C_sf"/>
</dbReference>
<dbReference type="PROSITE" id="PS50109">
    <property type="entry name" value="HIS_KIN"/>
    <property type="match status" value="1"/>
</dbReference>
<keyword evidence="9 17" id="KW-0418">Kinase</keyword>
<keyword evidence="4" id="KW-1003">Cell membrane</keyword>
<evidence type="ECO:0000256" key="12">
    <source>
        <dbReference type="ARBA" id="ARBA00023012"/>
    </source>
</evidence>
<keyword evidence="18" id="KW-1185">Reference proteome</keyword>
<feature type="transmembrane region" description="Helical" evidence="14">
    <location>
        <begin position="12"/>
        <end position="32"/>
    </location>
</feature>
<evidence type="ECO:0000259" key="15">
    <source>
        <dbReference type="PROSITE" id="PS50109"/>
    </source>
</evidence>
<keyword evidence="6" id="KW-0808">Transferase</keyword>
<sequence length="588" mass="66288">MTVSIKTKLLVSYLVLIFVPLIVLTGLTYWRVSTQMEDNMQRTSRNALAQSATYLETKLNNLLNATDILYFDKTLQDVITVSPAVYDEDYIQQNMDQNNLIALMGQIEHNTDVLHVRLYMREIPGYLYDNMRFFVFKNMDGLPWYEDLKASNSVVTWIAPSRFSAETQDGVPIISLARRITLKTYNVADGVIRIDMREPVVKDIVTQANVTSTGLSYIVNSSGEIISAAGNPDLLAMTDLRKAAELAAHDHRDSSDIHANNADFLTLSRPIANTDWTFISVIPYNEIKSSGNDIRFYMILMLLATGAIAFLLAYLWFNSTALRLKHLARNIRNVTSGNFHTRIRVSSKDELGQISQDFNYMVTEMAAMIEERFESGKKIKSLELRSLQSQINPHFLYNSLDMINWSAVMSGNSEIETMIQSLSTFYKIGLSKGDDIIPIKHELEHVRAFVTLQNLRYQDQINLELDFDEDIMELLMVKITLQPIVENAILHGILRSPTKSGTIRISGSRRGDIVILSVSDDGVGMAPETALHILDADSPDEFHGYGIKNIHERIQLLYGASYGLSYESSLGAGTTVTIILPVETRRMP</sequence>
<feature type="domain" description="Histidine kinase" evidence="15">
    <location>
        <begin position="414"/>
        <end position="584"/>
    </location>
</feature>
<evidence type="ECO:0000256" key="4">
    <source>
        <dbReference type="ARBA" id="ARBA00022475"/>
    </source>
</evidence>
<evidence type="ECO:0000256" key="9">
    <source>
        <dbReference type="ARBA" id="ARBA00022777"/>
    </source>
</evidence>
<evidence type="ECO:0000256" key="11">
    <source>
        <dbReference type="ARBA" id="ARBA00022989"/>
    </source>
</evidence>
<evidence type="ECO:0000256" key="8">
    <source>
        <dbReference type="ARBA" id="ARBA00022741"/>
    </source>
</evidence>
<name>A0ABQ6G7W7_9BACL</name>
<dbReference type="Proteomes" id="UP001157114">
    <property type="component" value="Unassembled WGS sequence"/>
</dbReference>
<dbReference type="Pfam" id="PF02518">
    <property type="entry name" value="HATPase_c"/>
    <property type="match status" value="1"/>
</dbReference>
<keyword evidence="12" id="KW-0902">Two-component regulatory system</keyword>
<dbReference type="SUPFAM" id="SSF158472">
    <property type="entry name" value="HAMP domain-like"/>
    <property type="match status" value="1"/>
</dbReference>
<dbReference type="Pfam" id="PF06580">
    <property type="entry name" value="His_kinase"/>
    <property type="match status" value="1"/>
</dbReference>
<dbReference type="PANTHER" id="PTHR34220:SF7">
    <property type="entry name" value="SENSOR HISTIDINE KINASE YPDA"/>
    <property type="match status" value="1"/>
</dbReference>
<dbReference type="Gene3D" id="3.30.565.10">
    <property type="entry name" value="Histidine kinase-like ATPase, C-terminal domain"/>
    <property type="match status" value="1"/>
</dbReference>
<keyword evidence="11 14" id="KW-1133">Transmembrane helix</keyword>
<gene>
    <name evidence="17" type="ORF">MU1_13920</name>
</gene>
<protein>
    <recommendedName>
        <fullName evidence="3">histidine kinase</fullName>
        <ecNumber evidence="3">2.7.13.3</ecNumber>
    </recommendedName>
</protein>
<dbReference type="InterPro" id="IPR004358">
    <property type="entry name" value="Sig_transdc_His_kin-like_C"/>
</dbReference>
<organism evidence="17 18">
    <name type="scientific">Paenibacillus glycanilyticus</name>
    <dbReference type="NCBI Taxonomy" id="126569"/>
    <lineage>
        <taxon>Bacteria</taxon>
        <taxon>Bacillati</taxon>
        <taxon>Bacillota</taxon>
        <taxon>Bacilli</taxon>
        <taxon>Bacillales</taxon>
        <taxon>Paenibacillaceae</taxon>
        <taxon>Paenibacillus</taxon>
    </lineage>
</organism>
<feature type="transmembrane region" description="Helical" evidence="14">
    <location>
        <begin position="296"/>
        <end position="317"/>
    </location>
</feature>
<dbReference type="SMART" id="SM00387">
    <property type="entry name" value="HATPase_c"/>
    <property type="match status" value="1"/>
</dbReference>
<evidence type="ECO:0000256" key="2">
    <source>
        <dbReference type="ARBA" id="ARBA00004651"/>
    </source>
</evidence>
<keyword evidence="7 14" id="KW-0812">Transmembrane</keyword>
<evidence type="ECO:0000313" key="17">
    <source>
        <dbReference type="EMBL" id="GLX67048.1"/>
    </source>
</evidence>
<comment type="subcellular location">
    <subcellularLocation>
        <location evidence="2">Cell membrane</location>
        <topology evidence="2">Multi-pass membrane protein</topology>
    </subcellularLocation>
</comment>
<keyword evidence="5" id="KW-0597">Phosphoprotein</keyword>
<keyword evidence="13 14" id="KW-0472">Membrane</keyword>
<dbReference type="Gene3D" id="3.30.450.20">
    <property type="entry name" value="PAS domain"/>
    <property type="match status" value="2"/>
</dbReference>
<dbReference type="EC" id="2.7.13.3" evidence="3"/>
<dbReference type="RefSeq" id="WP_284237767.1">
    <property type="nucleotide sequence ID" value="NZ_BSSQ01000005.1"/>
</dbReference>
<dbReference type="EMBL" id="BSSQ01000005">
    <property type="protein sequence ID" value="GLX67048.1"/>
    <property type="molecule type" value="Genomic_DNA"/>
</dbReference>
<reference evidence="17 18" key="1">
    <citation type="submission" date="2023-03" db="EMBL/GenBank/DDBJ databases">
        <title>Draft genome sequence of the bacteria which degrade cell wall of Tricholomamatutake.</title>
        <authorList>
            <person name="Konishi Y."/>
            <person name="Fukuta Y."/>
            <person name="Shirasaka N."/>
        </authorList>
    </citation>
    <scope>NUCLEOTIDE SEQUENCE [LARGE SCALE GENOMIC DNA]</scope>
    <source>
        <strain evidence="18">mu1</strain>
    </source>
</reference>
<dbReference type="Pfam" id="PF02743">
    <property type="entry name" value="dCache_1"/>
    <property type="match status" value="1"/>
</dbReference>
<dbReference type="PRINTS" id="PR00344">
    <property type="entry name" value="BCTRLSENSOR"/>
</dbReference>
<comment type="caution">
    <text evidence="17">The sequence shown here is derived from an EMBL/GenBank/DDBJ whole genome shotgun (WGS) entry which is preliminary data.</text>
</comment>
<dbReference type="InterPro" id="IPR033479">
    <property type="entry name" value="dCache_1"/>
</dbReference>
<evidence type="ECO:0000256" key="5">
    <source>
        <dbReference type="ARBA" id="ARBA00022553"/>
    </source>
</evidence>
<keyword evidence="10" id="KW-0067">ATP-binding</keyword>
<dbReference type="InterPro" id="IPR003660">
    <property type="entry name" value="HAMP_dom"/>
</dbReference>
<dbReference type="InterPro" id="IPR005467">
    <property type="entry name" value="His_kinase_dom"/>
</dbReference>
<comment type="catalytic activity">
    <reaction evidence="1">
        <text>ATP + protein L-histidine = ADP + protein N-phospho-L-histidine.</text>
        <dbReference type="EC" id="2.7.13.3"/>
    </reaction>
</comment>
<dbReference type="InterPro" id="IPR003594">
    <property type="entry name" value="HATPase_dom"/>
</dbReference>
<evidence type="ECO:0000256" key="13">
    <source>
        <dbReference type="ARBA" id="ARBA00023136"/>
    </source>
</evidence>
<evidence type="ECO:0000256" key="14">
    <source>
        <dbReference type="SAM" id="Phobius"/>
    </source>
</evidence>
<feature type="domain" description="HAMP" evidence="16">
    <location>
        <begin position="318"/>
        <end position="370"/>
    </location>
</feature>
<dbReference type="PANTHER" id="PTHR34220">
    <property type="entry name" value="SENSOR HISTIDINE KINASE YPDA"/>
    <property type="match status" value="1"/>
</dbReference>
<proteinExistence type="predicted"/>
<dbReference type="SMART" id="SM00304">
    <property type="entry name" value="HAMP"/>
    <property type="match status" value="1"/>
</dbReference>
<dbReference type="SUPFAM" id="SSF55874">
    <property type="entry name" value="ATPase domain of HSP90 chaperone/DNA topoisomerase II/histidine kinase"/>
    <property type="match status" value="1"/>
</dbReference>
<evidence type="ECO:0000256" key="7">
    <source>
        <dbReference type="ARBA" id="ARBA00022692"/>
    </source>
</evidence>
<dbReference type="Gene3D" id="6.10.340.10">
    <property type="match status" value="1"/>
</dbReference>
<evidence type="ECO:0000256" key="10">
    <source>
        <dbReference type="ARBA" id="ARBA00022840"/>
    </source>
</evidence>
<accession>A0ABQ6G7W7</accession>
<evidence type="ECO:0000256" key="3">
    <source>
        <dbReference type="ARBA" id="ARBA00012438"/>
    </source>
</evidence>